<sequence>MKKVFKKLWMTVAVLIILMAVFSSIFRSLTPWAKQYKGDVEQHLSLLLGQPVTIQTMETGWYWFQPVLKLKQVTLGDDSKNVFRLNKLLVGINLFKSLWNWQIKSGVLYIDDMHLTLREKQGHWTIDGISTDTINAEDMTPEKSKQILIWLSQQERLIIKRVSAHFYFSDGGIIPVDGLNVSILNNGGHYKLKGNARLEQTNSTDFQLLGDGYFDADHFEDIDGKFYFSAQNVMPAQWQSLFPKATEHLEGGKGDIQLWMDIHQGTIASVQAQIKLERLAWRLLNNQHSQLIQSFFANLSWKPNSTGWQLHGDNIQLRVAGLSWPDNKIIVTYNNEQQSYQFFVKTLIIESLLSDAINWPQSIQAILQMKPRGVLQDTQVLMKASDDSFSIPLVPLLPSAVATNGDVTADQSLVNTTNIWTQKNEITYVLTRFEQISWNGDTKKNIPAVKNLSGVVNWQPDEGRLELDSENTTIAVKGYPAQNLTLLNGSFDWKELNDGLRISMDRFVLSKPDLTLSAQGAIDQVTRQSVGTIRLGAEFSGKNIQQWTAFLPKKNMKPKLYHWLTTDLKRIKNLSGKITLNGLVKDFPFDDHNGEFTITSHASGGELFINPKWKIIKEIEGNIHLKNRNLNIDILNADFQGVPVKQMNLRIDDIGKNKENLLISGSIYAPVQKMVNYVMASPLQARLTLLKQLSIKGAAQLSLNLEVPLYPENDTVLAKGDLTFKNNSIVVKHEFVKFTLEEVSGELFFNEDGVNDSSLVATALDHPLNIKIQSVKAPKPATTISVDGTWTVDSLRSKFNLAIFSLMKGSFPVNAILKLANKPTEADSINFNSSLYGLTVNLPAPLGKKRQDKASLKVNLDLNPDKSIHLKSNYDNRVSSDLLFKTTNGVFDFDSGQIRLGSANAVNQKLPGLAVVGSLKGFDLSEWKDIYTQFSTAPTNSTLMSRLRIINVTLDKLSFMKQQFDAMVVKAKLLPNKSWSFSLKQKNIVGDLLYHMATNELSGHIQRLHLAKIDMDQLDSSSESSAKVHPDQIPNLNLRVDNVSVGQVQIGDVTFKSQSTAERWALNYCRIDSPVYHFNINGEWTQKKNVNKTSVHVKLDITNLSKTLERWSFNPVVDAKKGYVEFKGGWNKSLYNFSMASLNGAMYLQLKNGRITHLSHETEEKLDLGKLLSILSLQTIPRRLQLDFSDLAHQGYSFDVFQGNFDINKGIMSTQDSYLDGPVAYASMKGDLDLVKHIYDLNLKISPHITASLPIVATIAGGPVAGVATWVATKIINQGMQKISAYSYKISGPWSQPVVQQLSIIKKKNNTIPVGQGAIKIQSNQD</sequence>
<dbReference type="HOGENOM" id="CLU_003522_4_0_6"/>
<dbReference type="InterPro" id="IPR025263">
    <property type="entry name" value="YhdP_central"/>
</dbReference>
<evidence type="ECO:0000313" key="2">
    <source>
        <dbReference type="EMBL" id="EHL29186.1"/>
    </source>
</evidence>
<dbReference type="PANTHER" id="PTHR38690:SF1">
    <property type="entry name" value="PROTEASE"/>
    <property type="match status" value="1"/>
</dbReference>
<dbReference type="Proteomes" id="UP000002770">
    <property type="component" value="Unassembled WGS sequence"/>
</dbReference>
<organism evidence="2 3">
    <name type="scientific">Legionella drancourtii LLAP12</name>
    <dbReference type="NCBI Taxonomy" id="658187"/>
    <lineage>
        <taxon>Bacteria</taxon>
        <taxon>Pseudomonadati</taxon>
        <taxon>Pseudomonadota</taxon>
        <taxon>Gammaproteobacteria</taxon>
        <taxon>Legionellales</taxon>
        <taxon>Legionellaceae</taxon>
        <taxon>Legionella</taxon>
    </lineage>
</organism>
<proteinExistence type="predicted"/>
<accession>G9EUB2</accession>
<gene>
    <name evidence="2" type="ORF">LDG_8905</name>
</gene>
<dbReference type="PANTHER" id="PTHR38690">
    <property type="entry name" value="PROTEASE-RELATED"/>
    <property type="match status" value="1"/>
</dbReference>
<reference evidence="2 3" key="1">
    <citation type="journal article" date="2011" name="BMC Genomics">
        <title>Insight into cross-talk between intra-amoebal pathogens.</title>
        <authorList>
            <person name="Gimenez G."/>
            <person name="Bertelli C."/>
            <person name="Moliner C."/>
            <person name="Robert C."/>
            <person name="Raoult D."/>
            <person name="Fournier P.E."/>
            <person name="Greub G."/>
        </authorList>
    </citation>
    <scope>NUCLEOTIDE SEQUENCE [LARGE SCALE GENOMIC DNA]</scope>
    <source>
        <strain evidence="2 3">LLAP12</strain>
    </source>
</reference>
<dbReference type="NCBIfam" id="TIGR02099">
    <property type="entry name" value="YhdP family protein"/>
    <property type="match status" value="1"/>
</dbReference>
<protein>
    <submittedName>
        <fullName evidence="2">Transmembrane protein</fullName>
    </submittedName>
</protein>
<dbReference type="InParanoid" id="G9EUB2"/>
<keyword evidence="3" id="KW-1185">Reference proteome</keyword>
<dbReference type="eggNOG" id="COG3164">
    <property type="taxonomic scope" value="Bacteria"/>
</dbReference>
<evidence type="ECO:0000259" key="1">
    <source>
        <dbReference type="Pfam" id="PF13116"/>
    </source>
</evidence>
<keyword evidence="2" id="KW-0812">Transmembrane</keyword>
<dbReference type="InterPro" id="IPR011836">
    <property type="entry name" value="YhdP"/>
</dbReference>
<evidence type="ECO:0000313" key="3">
    <source>
        <dbReference type="Proteomes" id="UP000002770"/>
    </source>
</evidence>
<dbReference type="Pfam" id="PF13116">
    <property type="entry name" value="YhdP"/>
    <property type="match status" value="1"/>
</dbReference>
<dbReference type="FunCoup" id="G9EUB2">
    <property type="interactions" value="95"/>
</dbReference>
<name>G9EUB2_9GAMM</name>
<keyword evidence="2" id="KW-0472">Membrane</keyword>
<dbReference type="STRING" id="658187.LDG_8905"/>
<dbReference type="EMBL" id="JH413849">
    <property type="protein sequence ID" value="EHL29186.1"/>
    <property type="molecule type" value="Genomic_DNA"/>
</dbReference>
<feature type="domain" description="YhdP central" evidence="1">
    <location>
        <begin position="1"/>
        <end position="1299"/>
    </location>
</feature>